<protein>
    <submittedName>
        <fullName evidence="2">AAA family ATPase</fullName>
    </submittedName>
</protein>
<dbReference type="AlphaFoldDB" id="A0A7L6AW13"/>
<evidence type="ECO:0000259" key="1">
    <source>
        <dbReference type="Pfam" id="PF13476"/>
    </source>
</evidence>
<dbReference type="PANTHER" id="PTHR32182:SF0">
    <property type="entry name" value="DNA REPLICATION AND REPAIR PROTEIN RECF"/>
    <property type="match status" value="1"/>
</dbReference>
<evidence type="ECO:0000313" key="3">
    <source>
        <dbReference type="Proteomes" id="UP000510621"/>
    </source>
</evidence>
<dbReference type="SUPFAM" id="SSF52540">
    <property type="entry name" value="P-loop containing nucleoside triphosphate hydrolases"/>
    <property type="match status" value="1"/>
</dbReference>
<dbReference type="Proteomes" id="UP000510621">
    <property type="component" value="Chromosome"/>
</dbReference>
<dbReference type="InterPro" id="IPR038729">
    <property type="entry name" value="Rad50/SbcC_AAA"/>
</dbReference>
<sequence length="181" mass="18845">MWLSKVAVSNCRIVACAELELAAHANVLHGDNASGKSSLLEALAVLSRGRSFRTPRISELITRGTNELTVSARIEDGIAGGGYPAGICKSNQATRIRINHADAAPQAELSAHIPLTLIHPASVDLVTGGLPYGGHSWIGLRFTALRISTQLGATISASLNKGTLACVMPSNATPCPNGQNN</sequence>
<gene>
    <name evidence="2" type="ORF">HZT40_18775</name>
</gene>
<evidence type="ECO:0000313" key="2">
    <source>
        <dbReference type="EMBL" id="QLQ33301.1"/>
    </source>
</evidence>
<dbReference type="GO" id="GO:0006302">
    <property type="term" value="P:double-strand break repair"/>
    <property type="evidence" value="ECO:0007669"/>
    <property type="project" value="InterPro"/>
</dbReference>
<name>A0A7L6AW13_9GAMM</name>
<proteinExistence type="predicted"/>
<dbReference type="EMBL" id="CP059265">
    <property type="protein sequence ID" value="QLQ33301.1"/>
    <property type="molecule type" value="Genomic_DNA"/>
</dbReference>
<organism evidence="2 3">
    <name type="scientific">Candidatus Thiothrix singaporensis</name>
    <dbReference type="NCBI Taxonomy" id="2799669"/>
    <lineage>
        <taxon>Bacteria</taxon>
        <taxon>Pseudomonadati</taxon>
        <taxon>Pseudomonadota</taxon>
        <taxon>Gammaproteobacteria</taxon>
        <taxon>Thiotrichales</taxon>
        <taxon>Thiotrichaceae</taxon>
        <taxon>Thiothrix</taxon>
    </lineage>
</organism>
<dbReference type="GO" id="GO:0000731">
    <property type="term" value="P:DNA synthesis involved in DNA repair"/>
    <property type="evidence" value="ECO:0007669"/>
    <property type="project" value="TreeGrafter"/>
</dbReference>
<dbReference type="Pfam" id="PF13476">
    <property type="entry name" value="AAA_23"/>
    <property type="match status" value="1"/>
</dbReference>
<keyword evidence="3" id="KW-1185">Reference proteome</keyword>
<dbReference type="PANTHER" id="PTHR32182">
    <property type="entry name" value="DNA REPLICATION AND REPAIR PROTEIN RECF"/>
    <property type="match status" value="1"/>
</dbReference>
<accession>A0A7L6AW13</accession>
<dbReference type="KEGG" id="this:HZT40_18775"/>
<feature type="domain" description="Rad50/SbcC-type AAA" evidence="1">
    <location>
        <begin position="5"/>
        <end position="89"/>
    </location>
</feature>
<dbReference type="Gene3D" id="3.40.50.300">
    <property type="entry name" value="P-loop containing nucleotide triphosphate hydrolases"/>
    <property type="match status" value="1"/>
</dbReference>
<dbReference type="GO" id="GO:0016887">
    <property type="term" value="F:ATP hydrolysis activity"/>
    <property type="evidence" value="ECO:0007669"/>
    <property type="project" value="InterPro"/>
</dbReference>
<reference evidence="2" key="1">
    <citation type="submission" date="2020-06" db="EMBL/GenBank/DDBJ databases">
        <title>Analysis procedures for assessing recovery of high quality, complete, closed genomes from Nanopore long read metagenome sequencing.</title>
        <authorList>
            <person name="Bessarab I."/>
            <person name="Arumugam K."/>
            <person name="Haryono M."/>
            <person name="Liu X."/>
            <person name="Roy S."/>
            <person name="Zuniga-Montanez R.E."/>
            <person name="Qiu G."/>
            <person name="Drautz-Moses D.I."/>
            <person name="Law Y.Y."/>
            <person name="Wuertz S."/>
            <person name="Lauro F.M."/>
            <person name="Huson D.H."/>
            <person name="Williams R.B."/>
        </authorList>
    </citation>
    <scope>NUCLEOTIDE SEQUENCE [LARGE SCALE GENOMIC DNA]</scope>
    <source>
        <strain evidence="2">SSD2</strain>
    </source>
</reference>
<dbReference type="InterPro" id="IPR027417">
    <property type="entry name" value="P-loop_NTPase"/>
</dbReference>